<dbReference type="EMBL" id="BBMM01000005">
    <property type="protein sequence ID" value="GAL00521.1"/>
    <property type="molecule type" value="Genomic_DNA"/>
</dbReference>
<name>A0A090QC60_NONUL</name>
<proteinExistence type="predicted"/>
<evidence type="ECO:0000313" key="1">
    <source>
        <dbReference type="EMBL" id="GAL00521.1"/>
    </source>
</evidence>
<accession>A0A090QC60</accession>
<gene>
    <name evidence="1" type="ORF">JCM19314_2129</name>
</gene>
<reference evidence="1 2" key="1">
    <citation type="journal article" date="2014" name="Genome Announc.">
        <title>Draft Genome Sequences of Marine Flavobacterium Nonlabens Strains NR17, NR24, NR27, NR32, NR33, and Ara13.</title>
        <authorList>
            <person name="Nakanishi M."/>
            <person name="Meirelles P."/>
            <person name="Suzuki R."/>
            <person name="Takatani N."/>
            <person name="Mino S."/>
            <person name="Suda W."/>
            <person name="Oshima K."/>
            <person name="Hattori M."/>
            <person name="Ohkuma M."/>
            <person name="Hosokawa M."/>
            <person name="Miyashita K."/>
            <person name="Thompson F.L."/>
            <person name="Niwa A."/>
            <person name="Sawabe T."/>
            <person name="Sawabe T."/>
        </authorList>
    </citation>
    <scope>NUCLEOTIDE SEQUENCE [LARGE SCALE GENOMIC DNA]</scope>
    <source>
        <strain evidence="2">JCM19314</strain>
    </source>
</reference>
<protein>
    <submittedName>
        <fullName evidence="1">Uncharacterized protein</fullName>
    </submittedName>
</protein>
<organism evidence="1 2">
    <name type="scientific">Nonlabens ulvanivorans</name>
    <name type="common">Persicivirga ulvanivorans</name>
    <dbReference type="NCBI Taxonomy" id="906888"/>
    <lineage>
        <taxon>Bacteria</taxon>
        <taxon>Pseudomonadati</taxon>
        <taxon>Bacteroidota</taxon>
        <taxon>Flavobacteriia</taxon>
        <taxon>Flavobacteriales</taxon>
        <taxon>Flavobacteriaceae</taxon>
        <taxon>Nonlabens</taxon>
    </lineage>
</organism>
<sequence>MKPPAKATAMAVNTISDVETDLNWKYKIKKITSKQSGTTTDKVFSARN</sequence>
<evidence type="ECO:0000313" key="2">
    <source>
        <dbReference type="Proteomes" id="UP000029226"/>
    </source>
</evidence>
<dbReference type="Proteomes" id="UP000029226">
    <property type="component" value="Unassembled WGS sequence"/>
</dbReference>
<comment type="caution">
    <text evidence="1">The sequence shown here is derived from an EMBL/GenBank/DDBJ whole genome shotgun (WGS) entry which is preliminary data.</text>
</comment>
<dbReference type="AlphaFoldDB" id="A0A090QC60"/>